<gene>
    <name evidence="3" type="ORF">E2R62_17525</name>
</gene>
<dbReference type="InterPro" id="IPR008258">
    <property type="entry name" value="Transglycosylase_SLT_dom_1"/>
</dbReference>
<evidence type="ECO:0000256" key="1">
    <source>
        <dbReference type="SAM" id="MobiDB-lite"/>
    </source>
</evidence>
<dbReference type="AlphaFoldDB" id="A0A482PRF8"/>
<evidence type="ECO:0000259" key="2">
    <source>
        <dbReference type="Pfam" id="PF01464"/>
    </source>
</evidence>
<organism evidence="3">
    <name type="scientific">Citrobacter rodentium</name>
    <dbReference type="NCBI Taxonomy" id="67825"/>
    <lineage>
        <taxon>Bacteria</taxon>
        <taxon>Pseudomonadati</taxon>
        <taxon>Pseudomonadota</taxon>
        <taxon>Gammaproteobacteria</taxon>
        <taxon>Enterobacterales</taxon>
        <taxon>Enterobacteriaceae</taxon>
        <taxon>Citrobacter</taxon>
    </lineage>
</organism>
<feature type="region of interest" description="Disordered" evidence="1">
    <location>
        <begin position="175"/>
        <end position="204"/>
    </location>
</feature>
<accession>A0A482PRF8</accession>
<reference evidence="3" key="1">
    <citation type="submission" date="2019-03" db="EMBL/GenBank/DDBJ databases">
        <title>Complete genome sequence of enteropathogenic Citrobacter rodentium strain DBS100.</title>
        <authorList>
            <person name="Popov G."/>
            <person name="Fiebig A."/>
            <person name="Shideler S."/>
            <person name="Coombes B."/>
            <person name="Savchenko A."/>
        </authorList>
    </citation>
    <scope>NUCLEOTIDE SEQUENCE</scope>
    <source>
        <strain evidence="3">DBS100</strain>
    </source>
</reference>
<dbReference type="Gene3D" id="1.10.530.10">
    <property type="match status" value="1"/>
</dbReference>
<feature type="domain" description="Transglycosylase SLT" evidence="2">
    <location>
        <begin position="9"/>
        <end position="110"/>
    </location>
</feature>
<dbReference type="OMA" id="NAFNACA"/>
<sequence>MLDVLLLASQCAPNFPPEILLTISKVESGHNPYAIGVVDGYLARQPGNKDEALATANMLHKEGWNFSMGIAQINLHNLAKYNLTFDSVFDPCDNLRIAAAIYNDCFQRASLQYRSERDAQLASYSCYYSGNFTRGFKAEGKDGLSYVDKIIAAMPASTADKSLAAQPIPVIASRKKKAVTQETQTQDARLSRKQKTGVKELRGN</sequence>
<name>A0A482PRF8_CITRO</name>
<evidence type="ECO:0000313" key="3">
    <source>
        <dbReference type="EMBL" id="QBY30449.1"/>
    </source>
</evidence>
<dbReference type="Pfam" id="PF01464">
    <property type="entry name" value="SLT"/>
    <property type="match status" value="1"/>
</dbReference>
<dbReference type="SUPFAM" id="SSF53955">
    <property type="entry name" value="Lysozyme-like"/>
    <property type="match status" value="1"/>
</dbReference>
<proteinExistence type="predicted"/>
<dbReference type="InterPro" id="IPR023346">
    <property type="entry name" value="Lysozyme-like_dom_sf"/>
</dbReference>
<dbReference type="CDD" id="cd16892">
    <property type="entry name" value="LT_VirB1-like"/>
    <property type="match status" value="1"/>
</dbReference>
<dbReference type="EMBL" id="CP038008">
    <property type="protein sequence ID" value="QBY30449.1"/>
    <property type="molecule type" value="Genomic_DNA"/>
</dbReference>
<dbReference type="RefSeq" id="WP_024133007.1">
    <property type="nucleotide sequence ID" value="NZ_CAJTBI010000004.1"/>
</dbReference>
<protein>
    <submittedName>
        <fullName evidence="3">Lytic transglycosylase domain-containing protein</fullName>
    </submittedName>
</protein>